<dbReference type="GeneID" id="25324062"/>
<dbReference type="Proteomes" id="UP000054342">
    <property type="component" value="Unassembled WGS sequence"/>
</dbReference>
<accession>A0A0D2CAU4</accession>
<protein>
    <recommendedName>
        <fullName evidence="3">STE24 endopeptidase</fullName>
    </recommendedName>
</protein>
<dbReference type="EMBL" id="KN847317">
    <property type="protein sequence ID" value="KIW62106.1"/>
    <property type="molecule type" value="Genomic_DNA"/>
</dbReference>
<sequence length="69" mass="7829">MDFLQLSIGFAGLVTVASLWNWWGGDLFPAEGDPKGDPEYWTETELRRWLKLVFQPPEIPKPGAGHEDD</sequence>
<dbReference type="AlphaFoldDB" id="A0A0D2CAU4"/>
<name>A0A0D2CAU4_9EURO</name>
<keyword evidence="2" id="KW-1185">Reference proteome</keyword>
<organism evidence="1 2">
    <name type="scientific">Exophiala xenobiotica</name>
    <dbReference type="NCBI Taxonomy" id="348802"/>
    <lineage>
        <taxon>Eukaryota</taxon>
        <taxon>Fungi</taxon>
        <taxon>Dikarya</taxon>
        <taxon>Ascomycota</taxon>
        <taxon>Pezizomycotina</taxon>
        <taxon>Eurotiomycetes</taxon>
        <taxon>Chaetothyriomycetidae</taxon>
        <taxon>Chaetothyriales</taxon>
        <taxon>Herpotrichiellaceae</taxon>
        <taxon>Exophiala</taxon>
    </lineage>
</organism>
<reference evidence="1 2" key="1">
    <citation type="submission" date="2015-01" db="EMBL/GenBank/DDBJ databases">
        <title>The Genome Sequence of Exophiala xenobiotica CBS118157.</title>
        <authorList>
            <consortium name="The Broad Institute Genomics Platform"/>
            <person name="Cuomo C."/>
            <person name="de Hoog S."/>
            <person name="Gorbushina A."/>
            <person name="Stielow B."/>
            <person name="Teixiera M."/>
            <person name="Abouelleil A."/>
            <person name="Chapman S.B."/>
            <person name="Priest M."/>
            <person name="Young S.K."/>
            <person name="Wortman J."/>
            <person name="Nusbaum C."/>
            <person name="Birren B."/>
        </authorList>
    </citation>
    <scope>NUCLEOTIDE SEQUENCE [LARGE SCALE GENOMIC DNA]</scope>
    <source>
        <strain evidence="1 2">CBS 118157</strain>
    </source>
</reference>
<gene>
    <name evidence="1" type="ORF">PV05_02154</name>
</gene>
<evidence type="ECO:0000313" key="2">
    <source>
        <dbReference type="Proteomes" id="UP000054342"/>
    </source>
</evidence>
<evidence type="ECO:0000313" key="1">
    <source>
        <dbReference type="EMBL" id="KIW62106.1"/>
    </source>
</evidence>
<evidence type="ECO:0008006" key="3">
    <source>
        <dbReference type="Google" id="ProtNLM"/>
    </source>
</evidence>
<dbReference type="HOGENOM" id="CLU_2941715_0_0_1"/>
<proteinExistence type="predicted"/>
<dbReference type="OrthoDB" id="4154892at2759"/>
<dbReference type="RefSeq" id="XP_013322690.1">
    <property type="nucleotide sequence ID" value="XM_013467236.1"/>
</dbReference>